<proteinExistence type="predicted"/>
<comment type="caution">
    <text evidence="1">The sequence shown here is derived from an EMBL/GenBank/DDBJ whole genome shotgun (WGS) entry which is preliminary data.</text>
</comment>
<dbReference type="EMBL" id="CM056806">
    <property type="protein sequence ID" value="KAJ8704803.1"/>
    <property type="molecule type" value="Genomic_DNA"/>
</dbReference>
<name>A0ACC2PZE2_9NEOP</name>
<protein>
    <submittedName>
        <fullName evidence="1">Uncharacterized protein</fullName>
    </submittedName>
</protein>
<dbReference type="Proteomes" id="UP001231649">
    <property type="component" value="Chromosome 30"/>
</dbReference>
<evidence type="ECO:0000313" key="2">
    <source>
        <dbReference type="Proteomes" id="UP001231649"/>
    </source>
</evidence>
<gene>
    <name evidence="1" type="ORF">PYW08_012123</name>
</gene>
<reference evidence="1" key="1">
    <citation type="submission" date="2023-03" db="EMBL/GenBank/DDBJ databases">
        <title>Chromosome-level genomes of two armyworms, Mythimna separata and Mythimna loreyi, provide insights into the biosynthesis and reception of sex pheromones.</title>
        <authorList>
            <person name="Zhao H."/>
        </authorList>
    </citation>
    <scope>NUCLEOTIDE SEQUENCE</scope>
    <source>
        <strain evidence="1">BeijingLab</strain>
    </source>
</reference>
<evidence type="ECO:0000313" key="1">
    <source>
        <dbReference type="EMBL" id="KAJ8704803.1"/>
    </source>
</evidence>
<accession>A0ACC2PZE2</accession>
<keyword evidence="2" id="KW-1185">Reference proteome</keyword>
<organism evidence="1 2">
    <name type="scientific">Mythimna loreyi</name>
    <dbReference type="NCBI Taxonomy" id="667449"/>
    <lineage>
        <taxon>Eukaryota</taxon>
        <taxon>Metazoa</taxon>
        <taxon>Ecdysozoa</taxon>
        <taxon>Arthropoda</taxon>
        <taxon>Hexapoda</taxon>
        <taxon>Insecta</taxon>
        <taxon>Pterygota</taxon>
        <taxon>Neoptera</taxon>
        <taxon>Endopterygota</taxon>
        <taxon>Lepidoptera</taxon>
        <taxon>Glossata</taxon>
        <taxon>Ditrysia</taxon>
        <taxon>Noctuoidea</taxon>
        <taxon>Noctuidae</taxon>
        <taxon>Noctuinae</taxon>
        <taxon>Hadenini</taxon>
        <taxon>Mythimna</taxon>
    </lineage>
</organism>
<sequence>MFGKRVLTVLWLFLEIASPFSWDLVVGTGKQLKFYDNGICTHTKKIPTATKIVSVAYDPVNFRVLFVDENYPNTTVSSYDISSKKIQTLLTRESDGLNATTIDYDPVTQLLLLKEAHKIYSFSLNPASSKEAHDGYVLEKLNYFCGDIAVDSCGGYVYCVTDFELSRIGFDDYRKEVLINDSAEERKYLAIDAKMKKIYWTEITYANHIFRQAIESANFDGKNRTTLHSSELYAPKISLTVSGDFLYWLDENMNVWQLPKNPSGREPKKLFSTPKASFPYRNRLAANYKIEEIQGTESCEAAQGLISNNSKPESTESICQNYCLEGDCSVSPDGTPKCRCDDGYSGERCEVNTCRSYCLNSGICSVQELDQPVCQCPEGYEGSRCEVPAYLMKCVQAVSMLKEVLSADVPPVTLKTAEQSTCASNVV</sequence>